<dbReference type="SUPFAM" id="SSF57716">
    <property type="entry name" value="Glucocorticoid receptor-like (DNA-binding domain)"/>
    <property type="match status" value="1"/>
</dbReference>
<dbReference type="GO" id="GO:0000981">
    <property type="term" value="F:DNA-binding transcription factor activity, RNA polymerase II-specific"/>
    <property type="evidence" value="ECO:0007669"/>
    <property type="project" value="TreeGrafter"/>
</dbReference>
<feature type="binding site" evidence="6">
    <location>
        <position position="86"/>
    </location>
    <ligand>
        <name>Zn(2+)</name>
        <dbReference type="ChEBI" id="CHEBI:29105"/>
    </ligand>
</feature>
<dbReference type="Gene3D" id="3.30.160.60">
    <property type="entry name" value="Classic Zinc Finger"/>
    <property type="match status" value="5"/>
</dbReference>
<evidence type="ECO:0000256" key="2">
    <source>
        <dbReference type="ARBA" id="ARBA00022737"/>
    </source>
</evidence>
<feature type="domain" description="C2H2-type" evidence="8">
    <location>
        <begin position="385"/>
        <end position="413"/>
    </location>
</feature>
<evidence type="ECO:0000259" key="8">
    <source>
        <dbReference type="PROSITE" id="PS50157"/>
    </source>
</evidence>
<dbReference type="PANTHER" id="PTHR24379">
    <property type="entry name" value="KRAB AND ZINC FINGER DOMAIN-CONTAINING"/>
    <property type="match status" value="1"/>
</dbReference>
<dbReference type="Pfam" id="PF07776">
    <property type="entry name" value="zf-AD"/>
    <property type="match status" value="1"/>
</dbReference>
<feature type="domain" description="C2H2-type" evidence="8">
    <location>
        <begin position="456"/>
        <end position="478"/>
    </location>
</feature>
<dbReference type="HOGENOM" id="CLU_002678_94_3_1"/>
<feature type="binding site" evidence="6">
    <location>
        <position position="137"/>
    </location>
    <ligand>
        <name>Zn(2+)</name>
        <dbReference type="ChEBI" id="CHEBI:29105"/>
    </ligand>
</feature>
<feature type="region of interest" description="Disordered" evidence="7">
    <location>
        <begin position="293"/>
        <end position="320"/>
    </location>
</feature>
<dbReference type="PROSITE" id="PS50157">
    <property type="entry name" value="ZINC_FINGER_C2H2_2"/>
    <property type="match status" value="6"/>
</dbReference>
<evidence type="ECO:0000313" key="10">
    <source>
        <dbReference type="EMBL" id="EDW95828.2"/>
    </source>
</evidence>
<dbReference type="Pfam" id="PF00096">
    <property type="entry name" value="zf-C2H2"/>
    <property type="match status" value="2"/>
</dbReference>
<dbReference type="PROSITE" id="PS51915">
    <property type="entry name" value="ZAD"/>
    <property type="match status" value="1"/>
</dbReference>
<dbReference type="eggNOG" id="KOG1721">
    <property type="taxonomic scope" value="Eukaryota"/>
</dbReference>
<reference evidence="10 11" key="1">
    <citation type="journal article" date="2007" name="Nature">
        <title>Evolution of genes and genomes on the Drosophila phylogeny.</title>
        <authorList>
            <consortium name="Drosophila 12 Genomes Consortium"/>
            <person name="Clark A.G."/>
            <person name="Eisen M.B."/>
            <person name="Smith D.R."/>
            <person name="Bergman C.M."/>
            <person name="Oliver B."/>
            <person name="Markow T.A."/>
            <person name="Kaufman T.C."/>
            <person name="Kellis M."/>
            <person name="Gelbart W."/>
            <person name="Iyer V.N."/>
            <person name="Pollard D.A."/>
            <person name="Sackton T.B."/>
            <person name="Larracuente A.M."/>
            <person name="Singh N.D."/>
            <person name="Abad J.P."/>
            <person name="Abt D.N."/>
            <person name="Adryan B."/>
            <person name="Aguade M."/>
            <person name="Akashi H."/>
            <person name="Anderson W.W."/>
            <person name="Aquadro C.F."/>
            <person name="Ardell D.H."/>
            <person name="Arguello R."/>
            <person name="Artieri C.G."/>
            <person name="Barbash D.A."/>
            <person name="Barker D."/>
            <person name="Barsanti P."/>
            <person name="Batterham P."/>
            <person name="Batzoglou S."/>
            <person name="Begun D."/>
            <person name="Bhutkar A."/>
            <person name="Blanco E."/>
            <person name="Bosak S.A."/>
            <person name="Bradley R.K."/>
            <person name="Brand A.D."/>
            <person name="Brent M.R."/>
            <person name="Brooks A.N."/>
            <person name="Brown R.H."/>
            <person name="Butlin R.K."/>
            <person name="Caggese C."/>
            <person name="Calvi B.R."/>
            <person name="Bernardo de Carvalho A."/>
            <person name="Caspi A."/>
            <person name="Castrezana S."/>
            <person name="Celniker S.E."/>
            <person name="Chang J.L."/>
            <person name="Chapple C."/>
            <person name="Chatterji S."/>
            <person name="Chinwalla A."/>
            <person name="Civetta A."/>
            <person name="Clifton S.W."/>
            <person name="Comeron J.M."/>
            <person name="Costello J.C."/>
            <person name="Coyne J.A."/>
            <person name="Daub J."/>
            <person name="David R.G."/>
            <person name="Delcher A.L."/>
            <person name="Delehaunty K."/>
            <person name="Do C.B."/>
            <person name="Ebling H."/>
            <person name="Edwards K."/>
            <person name="Eickbush T."/>
            <person name="Evans J.D."/>
            <person name="Filipski A."/>
            <person name="Findeiss S."/>
            <person name="Freyhult E."/>
            <person name="Fulton L."/>
            <person name="Fulton R."/>
            <person name="Garcia A.C."/>
            <person name="Gardiner A."/>
            <person name="Garfield D.A."/>
            <person name="Garvin B.E."/>
            <person name="Gibson G."/>
            <person name="Gilbert D."/>
            <person name="Gnerre S."/>
            <person name="Godfrey J."/>
            <person name="Good R."/>
            <person name="Gotea V."/>
            <person name="Gravely B."/>
            <person name="Greenberg A.J."/>
            <person name="Griffiths-Jones S."/>
            <person name="Gross S."/>
            <person name="Guigo R."/>
            <person name="Gustafson E.A."/>
            <person name="Haerty W."/>
            <person name="Hahn M.W."/>
            <person name="Halligan D.L."/>
            <person name="Halpern A.L."/>
            <person name="Halter G.M."/>
            <person name="Han M.V."/>
            <person name="Heger A."/>
            <person name="Hillier L."/>
            <person name="Hinrichs A.S."/>
            <person name="Holmes I."/>
            <person name="Hoskins R.A."/>
            <person name="Hubisz M.J."/>
            <person name="Hultmark D."/>
            <person name="Huntley M.A."/>
            <person name="Jaffe D.B."/>
            <person name="Jagadeeshan S."/>
            <person name="Jeck W.R."/>
            <person name="Johnson J."/>
            <person name="Jones C.D."/>
            <person name="Jordan W.C."/>
            <person name="Karpen G.H."/>
            <person name="Kataoka E."/>
            <person name="Keightley P.D."/>
            <person name="Kheradpour P."/>
            <person name="Kirkness E.F."/>
            <person name="Koerich L.B."/>
            <person name="Kristiansen K."/>
            <person name="Kudrna D."/>
            <person name="Kulathinal R.J."/>
            <person name="Kumar S."/>
            <person name="Kwok R."/>
            <person name="Lander E."/>
            <person name="Langley C.H."/>
            <person name="Lapoint R."/>
            <person name="Lazzaro B.P."/>
            <person name="Lee S.J."/>
            <person name="Levesque L."/>
            <person name="Li R."/>
            <person name="Lin C.F."/>
            <person name="Lin M.F."/>
            <person name="Lindblad-Toh K."/>
            <person name="Llopart A."/>
            <person name="Long M."/>
            <person name="Low L."/>
            <person name="Lozovsky E."/>
            <person name="Lu J."/>
            <person name="Luo M."/>
            <person name="Machado C.A."/>
            <person name="Makalowski W."/>
            <person name="Marzo M."/>
            <person name="Matsuda M."/>
            <person name="Matzkin L."/>
            <person name="McAllister B."/>
            <person name="McBride C.S."/>
            <person name="McKernan B."/>
            <person name="McKernan K."/>
            <person name="Mendez-Lago M."/>
            <person name="Minx P."/>
            <person name="Mollenhauer M.U."/>
            <person name="Montooth K."/>
            <person name="Mount S.M."/>
            <person name="Mu X."/>
            <person name="Myers E."/>
            <person name="Negre B."/>
            <person name="Newfeld S."/>
            <person name="Nielsen R."/>
            <person name="Noor M.A."/>
            <person name="O'Grady P."/>
            <person name="Pachter L."/>
            <person name="Papaceit M."/>
            <person name="Parisi M.J."/>
            <person name="Parisi M."/>
            <person name="Parts L."/>
            <person name="Pedersen J.S."/>
            <person name="Pesole G."/>
            <person name="Phillippy A.M."/>
            <person name="Ponting C.P."/>
            <person name="Pop M."/>
            <person name="Porcelli D."/>
            <person name="Powell J.R."/>
            <person name="Prohaska S."/>
            <person name="Pruitt K."/>
            <person name="Puig M."/>
            <person name="Quesneville H."/>
            <person name="Ram K.R."/>
            <person name="Rand D."/>
            <person name="Rasmussen M.D."/>
            <person name="Reed L.K."/>
            <person name="Reenan R."/>
            <person name="Reily A."/>
            <person name="Remington K.A."/>
            <person name="Rieger T.T."/>
            <person name="Ritchie M.G."/>
            <person name="Robin C."/>
            <person name="Rogers Y.H."/>
            <person name="Rohde C."/>
            <person name="Rozas J."/>
            <person name="Rubenfield M.J."/>
            <person name="Ruiz A."/>
            <person name="Russo S."/>
            <person name="Salzberg S.L."/>
            <person name="Sanchez-Gracia A."/>
            <person name="Saranga D.J."/>
            <person name="Sato H."/>
            <person name="Schaeffer S.W."/>
            <person name="Schatz M.C."/>
            <person name="Schlenke T."/>
            <person name="Schwartz R."/>
            <person name="Segarra C."/>
            <person name="Singh R.S."/>
            <person name="Sirot L."/>
            <person name="Sirota M."/>
            <person name="Sisneros N.B."/>
            <person name="Smith C.D."/>
            <person name="Smith T.F."/>
            <person name="Spieth J."/>
            <person name="Stage D.E."/>
            <person name="Stark A."/>
            <person name="Stephan W."/>
            <person name="Strausberg R.L."/>
            <person name="Strempel S."/>
            <person name="Sturgill D."/>
            <person name="Sutton G."/>
            <person name="Sutton G.G."/>
            <person name="Tao W."/>
            <person name="Teichmann S."/>
            <person name="Tobari Y.N."/>
            <person name="Tomimura Y."/>
            <person name="Tsolas J.M."/>
            <person name="Valente V.L."/>
            <person name="Venter E."/>
            <person name="Venter J.C."/>
            <person name="Vicario S."/>
            <person name="Vieira F.G."/>
            <person name="Vilella A.J."/>
            <person name="Villasante A."/>
            <person name="Walenz B."/>
            <person name="Wang J."/>
            <person name="Wasserman M."/>
            <person name="Watts T."/>
            <person name="Wilson D."/>
            <person name="Wilson R.K."/>
            <person name="Wing R.A."/>
            <person name="Wolfner M.F."/>
            <person name="Wong A."/>
            <person name="Wong G.K."/>
            <person name="Wu C.I."/>
            <person name="Wu G."/>
            <person name="Yamamoto D."/>
            <person name="Yang H.P."/>
            <person name="Yang S.P."/>
            <person name="Yorke J.A."/>
            <person name="Yoshida K."/>
            <person name="Zdobnov E."/>
            <person name="Zhang P."/>
            <person name="Zhang Y."/>
            <person name="Zimin A.V."/>
            <person name="Baldwin J."/>
            <person name="Abdouelleil A."/>
            <person name="Abdulkadir J."/>
            <person name="Abebe A."/>
            <person name="Abera B."/>
            <person name="Abreu J."/>
            <person name="Acer S.C."/>
            <person name="Aftuck L."/>
            <person name="Alexander A."/>
            <person name="An P."/>
            <person name="Anderson E."/>
            <person name="Anderson S."/>
            <person name="Arachi H."/>
            <person name="Azer M."/>
            <person name="Bachantsang P."/>
            <person name="Barry A."/>
            <person name="Bayul T."/>
            <person name="Berlin A."/>
            <person name="Bessette D."/>
            <person name="Bloom T."/>
            <person name="Blye J."/>
            <person name="Boguslavskiy L."/>
            <person name="Bonnet C."/>
            <person name="Boukhgalter B."/>
            <person name="Bourzgui I."/>
            <person name="Brown A."/>
            <person name="Cahill P."/>
            <person name="Channer S."/>
            <person name="Cheshatsang Y."/>
            <person name="Chuda L."/>
            <person name="Citroen M."/>
            <person name="Collymore A."/>
            <person name="Cooke P."/>
            <person name="Costello M."/>
            <person name="D'Aco K."/>
            <person name="Daza R."/>
            <person name="De Haan G."/>
            <person name="DeGray S."/>
            <person name="DeMaso C."/>
            <person name="Dhargay N."/>
            <person name="Dooley K."/>
            <person name="Dooley E."/>
            <person name="Doricent M."/>
            <person name="Dorje P."/>
            <person name="Dorjee K."/>
            <person name="Dupes A."/>
            <person name="Elong R."/>
            <person name="Falk J."/>
            <person name="Farina A."/>
            <person name="Faro S."/>
            <person name="Ferguson D."/>
            <person name="Fisher S."/>
            <person name="Foley C.D."/>
            <person name="Franke A."/>
            <person name="Friedrich D."/>
            <person name="Gadbois L."/>
            <person name="Gearin G."/>
            <person name="Gearin C.R."/>
            <person name="Giannoukos G."/>
            <person name="Goode T."/>
            <person name="Graham J."/>
            <person name="Grandbois E."/>
            <person name="Grewal S."/>
            <person name="Gyaltsen K."/>
            <person name="Hafez N."/>
            <person name="Hagos B."/>
            <person name="Hall J."/>
            <person name="Henson C."/>
            <person name="Hollinger A."/>
            <person name="Honan T."/>
            <person name="Huard M.D."/>
            <person name="Hughes L."/>
            <person name="Hurhula B."/>
            <person name="Husby M.E."/>
            <person name="Kamat A."/>
            <person name="Kanga B."/>
            <person name="Kashin S."/>
            <person name="Khazanovich D."/>
            <person name="Kisner P."/>
            <person name="Lance K."/>
            <person name="Lara M."/>
            <person name="Lee W."/>
            <person name="Lennon N."/>
            <person name="Letendre F."/>
            <person name="LeVine R."/>
            <person name="Lipovsky A."/>
            <person name="Liu X."/>
            <person name="Liu J."/>
            <person name="Liu S."/>
            <person name="Lokyitsang T."/>
            <person name="Lokyitsang Y."/>
            <person name="Lubonja R."/>
            <person name="Lui A."/>
            <person name="MacDonald P."/>
            <person name="Magnisalis V."/>
            <person name="Maru K."/>
            <person name="Matthews C."/>
            <person name="McCusker W."/>
            <person name="McDonough S."/>
            <person name="Mehta T."/>
            <person name="Meldrim J."/>
            <person name="Meneus L."/>
            <person name="Mihai O."/>
            <person name="Mihalev A."/>
            <person name="Mihova T."/>
            <person name="Mittelman R."/>
            <person name="Mlenga V."/>
            <person name="Montmayeur A."/>
            <person name="Mulrain L."/>
            <person name="Navidi A."/>
            <person name="Naylor J."/>
            <person name="Negash T."/>
            <person name="Nguyen T."/>
            <person name="Nguyen N."/>
            <person name="Nicol R."/>
            <person name="Norbu C."/>
            <person name="Norbu N."/>
            <person name="Novod N."/>
            <person name="O'Neill B."/>
            <person name="Osman S."/>
            <person name="Markiewicz E."/>
            <person name="Oyono O.L."/>
            <person name="Patti C."/>
            <person name="Phunkhang P."/>
            <person name="Pierre F."/>
            <person name="Priest M."/>
            <person name="Raghuraman S."/>
            <person name="Rege F."/>
            <person name="Reyes R."/>
            <person name="Rise C."/>
            <person name="Rogov P."/>
            <person name="Ross K."/>
            <person name="Ryan E."/>
            <person name="Settipalli S."/>
            <person name="Shea T."/>
            <person name="Sherpa N."/>
            <person name="Shi L."/>
            <person name="Shih D."/>
            <person name="Sparrow T."/>
            <person name="Spaulding J."/>
            <person name="Stalker J."/>
            <person name="Stange-Thomann N."/>
            <person name="Stavropoulos S."/>
            <person name="Stone C."/>
            <person name="Strader C."/>
            <person name="Tesfaye S."/>
            <person name="Thomson T."/>
            <person name="Thoulutsang Y."/>
            <person name="Thoulutsang D."/>
            <person name="Topham K."/>
            <person name="Topping I."/>
            <person name="Tsamla T."/>
            <person name="Vassiliev H."/>
            <person name="Vo A."/>
            <person name="Wangchuk T."/>
            <person name="Wangdi T."/>
            <person name="Weiand M."/>
            <person name="Wilkinson J."/>
            <person name="Wilson A."/>
            <person name="Yadav S."/>
            <person name="Young G."/>
            <person name="Yu Q."/>
            <person name="Zembek L."/>
            <person name="Zhong D."/>
            <person name="Zimmer A."/>
            <person name="Zwirko Z."/>
            <person name="Jaffe D.B."/>
            <person name="Alvarez P."/>
            <person name="Brockman W."/>
            <person name="Butler J."/>
            <person name="Chin C."/>
            <person name="Gnerre S."/>
            <person name="Grabherr M."/>
            <person name="Kleber M."/>
            <person name="Mauceli E."/>
            <person name="MacCallum I."/>
        </authorList>
    </citation>
    <scope>NUCLEOTIDE SEQUENCE [LARGE SCALE GENOMIC DNA]</scope>
    <source>
        <strain evidence="11">Tai18E2 / Tucson 14021-0261.01</strain>
    </source>
</reference>
<feature type="compositionally biased region" description="Basic and acidic residues" evidence="7">
    <location>
        <begin position="308"/>
        <end position="320"/>
    </location>
</feature>
<dbReference type="InterPro" id="IPR036236">
    <property type="entry name" value="Znf_C2H2_sf"/>
</dbReference>
<feature type="domain" description="C2H2-type" evidence="8">
    <location>
        <begin position="328"/>
        <end position="355"/>
    </location>
</feature>
<dbReference type="Proteomes" id="UP000002282">
    <property type="component" value="Chromosome 3R"/>
</dbReference>
<dbReference type="SMR" id="B4PKI9"/>
<feature type="binding site" evidence="6">
    <location>
        <position position="134"/>
    </location>
    <ligand>
        <name>Zn(2+)</name>
        <dbReference type="ChEBI" id="CHEBI:29105"/>
    </ligand>
</feature>
<evidence type="ECO:0000256" key="1">
    <source>
        <dbReference type="ARBA" id="ARBA00022723"/>
    </source>
</evidence>
<dbReference type="GO" id="GO:0005634">
    <property type="term" value="C:nucleus"/>
    <property type="evidence" value="ECO:0007669"/>
    <property type="project" value="InterPro"/>
</dbReference>
<evidence type="ECO:0000259" key="9">
    <source>
        <dbReference type="PROSITE" id="PS51915"/>
    </source>
</evidence>
<keyword evidence="1 6" id="KW-0479">Metal-binding</keyword>
<dbReference type="Gene3D" id="3.40.1800.20">
    <property type="match status" value="1"/>
</dbReference>
<dbReference type="SUPFAM" id="SSF57667">
    <property type="entry name" value="beta-beta-alpha zinc fingers"/>
    <property type="match status" value="4"/>
</dbReference>
<dbReference type="PROSITE" id="PS00028">
    <property type="entry name" value="ZINC_FINGER_C2H2_1"/>
    <property type="match status" value="7"/>
</dbReference>
<accession>B4PKI9</accession>
<feature type="region of interest" description="Disordered" evidence="7">
    <location>
        <begin position="1"/>
        <end position="78"/>
    </location>
</feature>
<keyword evidence="2" id="KW-0677">Repeat</keyword>
<feature type="domain" description="C2H2-type" evidence="8">
    <location>
        <begin position="356"/>
        <end position="384"/>
    </location>
</feature>
<proteinExistence type="predicted"/>
<feature type="domain" description="C2H2-type" evidence="8">
    <location>
        <begin position="428"/>
        <end position="455"/>
    </location>
</feature>
<sequence length="592" mass="69152">MWSSRKASHSKWESQSNNNNDTVKRARNERSSRQVNKKLVKLLLTEPDDNDATSSTATPDSAFFDSHSEEESSGLQEWDLPPGSKCRTCFRIISRDEGVKDLYDRDNMALLHHIKVTTGVWIQQGVKELPHHICATCQETLKKAVEFRGKCQQIDKKLRQTTEKYNFQICDEEMESELENVLYEESVQQAQEVLGPEDFSPELWSESDCALDEEDFPLDLESLTRVTQSLSEDDLGLGEDTEKVLALQQNKPSCNEIISIQKCKTEAEIGKVEYGAKVYKVVLGEYNSQKEAEPKYSLPLPKRPRLRVSPEEKKRRQRERVQAKPFNYVCDKCGHSFRQRIQLQMHLLRHNSAKDFECPECPKKFYDVYTRNIHVRVRHKGEHPFRCNHCNESFSNASSRHRHERNVHGAGNRIRSQKKSREEGASRHYCIKCPKSYTSKNGLALHMNSHNGTRPFQCKNCHRSFADPSAMKRHQALHEKFPFRCDICLKGFLLRSLLTKHLDVHTGKRPHRCELCDVHYRHRYNLNKHKTSKLHRDNVQEAEEEEINRLQYILQIFKATNDIDKLDFESQKHYFTMIKPNAQEVRARTREE</sequence>
<dbReference type="GO" id="GO:0008270">
    <property type="term" value="F:zinc ion binding"/>
    <property type="evidence" value="ECO:0007669"/>
    <property type="project" value="UniProtKB-UniRule"/>
</dbReference>
<evidence type="ECO:0000256" key="7">
    <source>
        <dbReference type="SAM" id="MobiDB-lite"/>
    </source>
</evidence>
<evidence type="ECO:0000256" key="3">
    <source>
        <dbReference type="ARBA" id="ARBA00022771"/>
    </source>
</evidence>
<dbReference type="AlphaFoldDB" id="B4PKI9"/>
<organism evidence="10 11">
    <name type="scientific">Drosophila yakuba</name>
    <name type="common">Fruit fly</name>
    <dbReference type="NCBI Taxonomy" id="7245"/>
    <lineage>
        <taxon>Eukaryota</taxon>
        <taxon>Metazoa</taxon>
        <taxon>Ecdysozoa</taxon>
        <taxon>Arthropoda</taxon>
        <taxon>Hexapoda</taxon>
        <taxon>Insecta</taxon>
        <taxon>Pterygota</taxon>
        <taxon>Neoptera</taxon>
        <taxon>Endopterygota</taxon>
        <taxon>Diptera</taxon>
        <taxon>Brachycera</taxon>
        <taxon>Muscomorpha</taxon>
        <taxon>Ephydroidea</taxon>
        <taxon>Drosophilidae</taxon>
        <taxon>Drosophila</taxon>
        <taxon>Sophophora</taxon>
    </lineage>
</organism>
<protein>
    <submittedName>
        <fullName evidence="10">Uncharacterized protein</fullName>
    </submittedName>
</protein>
<feature type="binding site" evidence="6">
    <location>
        <position position="89"/>
    </location>
    <ligand>
        <name>Zn(2+)</name>
        <dbReference type="ChEBI" id="CHEBI:29105"/>
    </ligand>
</feature>
<evidence type="ECO:0000256" key="6">
    <source>
        <dbReference type="PROSITE-ProRule" id="PRU01263"/>
    </source>
</evidence>
<dbReference type="SMART" id="SM00355">
    <property type="entry name" value="ZnF_C2H2"/>
    <property type="match status" value="7"/>
</dbReference>
<dbReference type="InterPro" id="IPR013087">
    <property type="entry name" value="Znf_C2H2_type"/>
</dbReference>
<dbReference type="OrthoDB" id="6077919at2759"/>
<keyword evidence="11" id="KW-1185">Reference proteome</keyword>
<feature type="domain" description="C2H2-type" evidence="8">
    <location>
        <begin position="483"/>
        <end position="510"/>
    </location>
</feature>
<evidence type="ECO:0000256" key="5">
    <source>
        <dbReference type="PROSITE-ProRule" id="PRU00042"/>
    </source>
</evidence>
<keyword evidence="4 6" id="KW-0862">Zinc</keyword>
<evidence type="ECO:0000256" key="4">
    <source>
        <dbReference type="ARBA" id="ARBA00022833"/>
    </source>
</evidence>
<dbReference type="KEGG" id="dya:Dyak_GE25247"/>
<feature type="region of interest" description="Disordered" evidence="7">
    <location>
        <begin position="398"/>
        <end position="423"/>
    </location>
</feature>
<reference evidence="10 11" key="2">
    <citation type="journal article" date="2007" name="PLoS Biol.">
        <title>Principles of genome evolution in the Drosophila melanogaster species group.</title>
        <authorList>
            <person name="Ranz J.M."/>
            <person name="Maurin D."/>
            <person name="Chan Y.S."/>
            <person name="von Grotthuss M."/>
            <person name="Hillier L.W."/>
            <person name="Roote J."/>
            <person name="Ashburner M."/>
            <person name="Bergman C.M."/>
        </authorList>
    </citation>
    <scope>NUCLEOTIDE SEQUENCE [LARGE SCALE GENOMIC DNA]</scope>
    <source>
        <strain evidence="11">Tai18E2 / Tucson 14021-0261.01</strain>
    </source>
</reference>
<dbReference type="InterPro" id="IPR012934">
    <property type="entry name" value="Znf_AD"/>
</dbReference>
<feature type="compositionally biased region" description="Basic and acidic residues" evidence="7">
    <location>
        <begin position="22"/>
        <end position="32"/>
    </location>
</feature>
<dbReference type="GO" id="GO:0000977">
    <property type="term" value="F:RNA polymerase II transcription regulatory region sequence-specific DNA binding"/>
    <property type="evidence" value="ECO:0007669"/>
    <property type="project" value="TreeGrafter"/>
</dbReference>
<dbReference type="SMART" id="SM00868">
    <property type="entry name" value="zf-AD"/>
    <property type="match status" value="1"/>
</dbReference>
<dbReference type="EMBL" id="CM000160">
    <property type="protein sequence ID" value="EDW95828.2"/>
    <property type="molecule type" value="Genomic_DNA"/>
</dbReference>
<name>B4PKI9_DROYA</name>
<dbReference type="PANTHER" id="PTHR24379:SF127">
    <property type="entry name" value="BLOODY FINGERS-RELATED"/>
    <property type="match status" value="1"/>
</dbReference>
<keyword evidence="3 5" id="KW-0863">Zinc-finger</keyword>
<feature type="domain" description="ZAD" evidence="9">
    <location>
        <begin position="84"/>
        <end position="161"/>
    </location>
</feature>
<gene>
    <name evidence="10" type="primary">Dyak\GE25247</name>
    <name evidence="10" type="synonym">dyak_GLEANR_8870</name>
    <name evidence="10" type="synonym">GE25247</name>
    <name evidence="10" type="ORF">Dyak_GE25247</name>
</gene>
<evidence type="ECO:0000313" key="11">
    <source>
        <dbReference type="Proteomes" id="UP000002282"/>
    </source>
</evidence>